<evidence type="ECO:0000313" key="2">
    <source>
        <dbReference type="EMBL" id="MBI5249608.1"/>
    </source>
</evidence>
<dbReference type="AlphaFoldDB" id="A0A9D6V0E4"/>
<comment type="caution">
    <text evidence="2">The sequence shown here is derived from an EMBL/GenBank/DDBJ whole genome shotgun (WGS) entry which is preliminary data.</text>
</comment>
<proteinExistence type="predicted"/>
<reference evidence="2" key="1">
    <citation type="submission" date="2020-07" db="EMBL/GenBank/DDBJ databases">
        <title>Huge and variable diversity of episymbiotic CPR bacteria and DPANN archaea in groundwater ecosystems.</title>
        <authorList>
            <person name="He C.Y."/>
            <person name="Keren R."/>
            <person name="Whittaker M."/>
            <person name="Farag I.F."/>
            <person name="Doudna J."/>
            <person name="Cate J.H.D."/>
            <person name="Banfield J.F."/>
        </authorList>
    </citation>
    <scope>NUCLEOTIDE SEQUENCE</scope>
    <source>
        <strain evidence="2">NC_groundwater_1664_Pr3_B-0.1um_52_9</strain>
    </source>
</reference>
<sequence>MSILFEDRITPAGKQAIQYVIDFIAVKLKEAIEAHGEDSPEAAQLLLAFISIDQIAEPREDAHAGIERYLAMSEKIYGPDSVETANGFLILGWSHLGLERKEEGRVTMGRALSLPEGKRAFPPIEPMLEVLCEILDKFQNDPKPEHTGLPLVLGVLTLSWLVTYCSRQSPPFPVFTERLRPVLESRGFAGDTWEWLMRRCNRADNHLVGLISILIEEGMVPPEDSSKEFPLTVAEGELSLRVERLLAEGRRSLSTTGELSTAILVFPDPSKGRPVISVSIPNSETERPLLHDKLLRAALLDRARKNMTRFGANSVMVLDWVEVHLPGSTDEDITKALLVLARDAKSCLEGIQLVRQVDEKYVFDEPIVRVAEDGWFYQFTSSVKPARKSPRRKEEKPKTRARTRK</sequence>
<accession>A0A9D6V0E4</accession>
<dbReference type="Proteomes" id="UP000807825">
    <property type="component" value="Unassembled WGS sequence"/>
</dbReference>
<feature type="region of interest" description="Disordered" evidence="1">
    <location>
        <begin position="383"/>
        <end position="405"/>
    </location>
</feature>
<protein>
    <submittedName>
        <fullName evidence="2">Uncharacterized protein</fullName>
    </submittedName>
</protein>
<dbReference type="EMBL" id="JACRDE010000241">
    <property type="protein sequence ID" value="MBI5249608.1"/>
    <property type="molecule type" value="Genomic_DNA"/>
</dbReference>
<name>A0A9D6V0E4_9BACT</name>
<evidence type="ECO:0000256" key="1">
    <source>
        <dbReference type="SAM" id="MobiDB-lite"/>
    </source>
</evidence>
<organism evidence="2 3">
    <name type="scientific">Desulfomonile tiedjei</name>
    <dbReference type="NCBI Taxonomy" id="2358"/>
    <lineage>
        <taxon>Bacteria</taxon>
        <taxon>Pseudomonadati</taxon>
        <taxon>Thermodesulfobacteriota</taxon>
        <taxon>Desulfomonilia</taxon>
        <taxon>Desulfomonilales</taxon>
        <taxon>Desulfomonilaceae</taxon>
        <taxon>Desulfomonile</taxon>
    </lineage>
</organism>
<gene>
    <name evidence="2" type="ORF">HY912_08945</name>
</gene>
<evidence type="ECO:0000313" key="3">
    <source>
        <dbReference type="Proteomes" id="UP000807825"/>
    </source>
</evidence>